<feature type="transmembrane region" description="Helical" evidence="9">
    <location>
        <begin position="393"/>
        <end position="412"/>
    </location>
</feature>
<comment type="subcellular location">
    <subcellularLocation>
        <location evidence="1">Endomembrane system</location>
        <topology evidence="1">Multi-pass membrane protein</topology>
    </subcellularLocation>
</comment>
<keyword evidence="6 9" id="KW-0472">Membrane</keyword>
<feature type="binding site" evidence="8">
    <location>
        <position position="162"/>
    </location>
    <ligand>
        <name>Mn(2+)</name>
        <dbReference type="ChEBI" id="CHEBI:29035"/>
    </ligand>
</feature>
<evidence type="ECO:0000256" key="2">
    <source>
        <dbReference type="ARBA" id="ARBA00022676"/>
    </source>
</evidence>
<dbReference type="OrthoDB" id="1929172at2759"/>
<feature type="transmembrane region" description="Helical" evidence="9">
    <location>
        <begin position="506"/>
        <end position="528"/>
    </location>
</feature>
<dbReference type="GO" id="GO:0071555">
    <property type="term" value="P:cell wall organization"/>
    <property type="evidence" value="ECO:0007669"/>
    <property type="project" value="UniProtKB-KW"/>
</dbReference>
<dbReference type="Gene3D" id="3.90.550.10">
    <property type="entry name" value="Spore Coat Polysaccharide Biosynthesis Protein SpsA, Chain A"/>
    <property type="match status" value="1"/>
</dbReference>
<keyword evidence="4 9" id="KW-0812">Transmembrane</keyword>
<feature type="non-terminal residue" evidence="10">
    <location>
        <position position="1"/>
    </location>
</feature>
<evidence type="ECO:0000256" key="5">
    <source>
        <dbReference type="ARBA" id="ARBA00022989"/>
    </source>
</evidence>
<dbReference type="AlphaFoldDB" id="A0A6A4LJH8"/>
<feature type="transmembrane region" description="Helical" evidence="9">
    <location>
        <begin position="468"/>
        <end position="491"/>
    </location>
</feature>
<evidence type="ECO:0000313" key="11">
    <source>
        <dbReference type="Proteomes" id="UP000428333"/>
    </source>
</evidence>
<keyword evidence="7" id="KW-0961">Cell wall biogenesis/degradation</keyword>
<evidence type="ECO:0000256" key="8">
    <source>
        <dbReference type="PIRSR" id="PIRSR605150-3"/>
    </source>
</evidence>
<keyword evidence="3" id="KW-0808">Transferase</keyword>
<dbReference type="GO" id="GO:0030244">
    <property type="term" value="P:cellulose biosynthetic process"/>
    <property type="evidence" value="ECO:0007669"/>
    <property type="project" value="InterPro"/>
</dbReference>
<feature type="transmembrane region" description="Helical" evidence="9">
    <location>
        <begin position="424"/>
        <end position="447"/>
    </location>
</feature>
<dbReference type="EMBL" id="QEFC01001721">
    <property type="protein sequence ID" value="KAE9456544.1"/>
    <property type="molecule type" value="Genomic_DNA"/>
</dbReference>
<feature type="transmembrane region" description="Helical" evidence="9">
    <location>
        <begin position="359"/>
        <end position="381"/>
    </location>
</feature>
<dbReference type="InterPro" id="IPR029044">
    <property type="entry name" value="Nucleotide-diphossugar_trans"/>
</dbReference>
<sequence length="559" mass="62943">MGSEHRKGEVLPLFETRRAEGRILYRPFAASVFVGIVAIWVYRASHMPGPGEDGRFGWIGLLGAELWFGLYWLLTQALRWNRLHRSTFKDRLSQRYIYICRSVTGGLFLLRFLDAIEDKELGSVKILIDGRDPEAKDIEGCALPTLVYLAREKRPQHHHNFKAGSMNALIRVSSEISNGQVILNVDCDMYSNNSGSVRDALCFFMDEDKGHEIAYVQFPQNFENVTKNDVYGSSFVVINEASSDRNSIYSYGITKASHDEVLVLPVCLELANADWLEIRLSSRRRENGVIDPIRGMEIGILQPNKKGLLRRCSNVARSDASAAQEMVRRRFPNLPVQVQSCVVWSRKDGPGLQMAYCTYLLWAPNCLATVLYSVVPSLYLLRAISLFPQASKYGYSLAEFLWSGGTVLGWWNEQRVWLYKRTTSYLFAFVDTILGLFGFSETSFVVTNKVSTPDVSLRYEKELMEFGTSFPMFTVLATLAMINLISLVWAAKRAVTDAGVRVFETVALQMVLCGVLVAINVPLYSALFFRKDNGKIPSSIAAKSVLLAVFVCNCSMFLL</sequence>
<evidence type="ECO:0000256" key="3">
    <source>
        <dbReference type="ARBA" id="ARBA00022679"/>
    </source>
</evidence>
<reference evidence="10 11" key="1">
    <citation type="journal article" date="2019" name="Genome Biol. Evol.">
        <title>The Rhododendron genome and chromosomal organization provide insight into shared whole-genome duplications across the heath family (Ericaceae).</title>
        <authorList>
            <person name="Soza V.L."/>
            <person name="Lindsley D."/>
            <person name="Waalkes A."/>
            <person name="Ramage E."/>
            <person name="Patwardhan R.P."/>
            <person name="Burton J.N."/>
            <person name="Adey A."/>
            <person name="Kumar A."/>
            <person name="Qiu R."/>
            <person name="Shendure J."/>
            <person name="Hall B."/>
        </authorList>
    </citation>
    <scope>NUCLEOTIDE SEQUENCE [LARGE SCALE GENOMIC DNA]</scope>
    <source>
        <strain evidence="10">RSF 1966-606</strain>
    </source>
</reference>
<protein>
    <recommendedName>
        <fullName evidence="12">Glycosyltransferase 2-like domain-containing protein</fullName>
    </recommendedName>
</protein>
<feature type="transmembrane region" description="Helical" evidence="9">
    <location>
        <begin position="55"/>
        <end position="74"/>
    </location>
</feature>
<dbReference type="GO" id="GO:0016760">
    <property type="term" value="F:cellulose synthase (UDP-forming) activity"/>
    <property type="evidence" value="ECO:0007669"/>
    <property type="project" value="InterPro"/>
</dbReference>
<feature type="transmembrane region" description="Helical" evidence="9">
    <location>
        <begin position="23"/>
        <end position="43"/>
    </location>
</feature>
<comment type="caution">
    <text evidence="10">The sequence shown here is derived from an EMBL/GenBank/DDBJ whole genome shotgun (WGS) entry which is preliminary data.</text>
</comment>
<keyword evidence="2" id="KW-0328">Glycosyltransferase</keyword>
<feature type="transmembrane region" description="Helical" evidence="9">
    <location>
        <begin position="540"/>
        <end position="558"/>
    </location>
</feature>
<evidence type="ECO:0000256" key="7">
    <source>
        <dbReference type="ARBA" id="ARBA00023316"/>
    </source>
</evidence>
<organism evidence="10 11">
    <name type="scientific">Rhododendron williamsianum</name>
    <dbReference type="NCBI Taxonomy" id="262921"/>
    <lineage>
        <taxon>Eukaryota</taxon>
        <taxon>Viridiplantae</taxon>
        <taxon>Streptophyta</taxon>
        <taxon>Embryophyta</taxon>
        <taxon>Tracheophyta</taxon>
        <taxon>Spermatophyta</taxon>
        <taxon>Magnoliopsida</taxon>
        <taxon>eudicotyledons</taxon>
        <taxon>Gunneridae</taxon>
        <taxon>Pentapetalae</taxon>
        <taxon>asterids</taxon>
        <taxon>Ericales</taxon>
        <taxon>Ericaceae</taxon>
        <taxon>Ericoideae</taxon>
        <taxon>Rhodoreae</taxon>
        <taxon>Rhododendron</taxon>
    </lineage>
</organism>
<keyword evidence="11" id="KW-1185">Reference proteome</keyword>
<gene>
    <name evidence="10" type="ORF">C3L33_11511</name>
</gene>
<evidence type="ECO:0000313" key="10">
    <source>
        <dbReference type="EMBL" id="KAE9456544.1"/>
    </source>
</evidence>
<dbReference type="PANTHER" id="PTHR13301">
    <property type="entry name" value="X-BOX TRANSCRIPTION FACTOR-RELATED"/>
    <property type="match status" value="1"/>
</dbReference>
<evidence type="ECO:0000256" key="6">
    <source>
        <dbReference type="ARBA" id="ARBA00023136"/>
    </source>
</evidence>
<evidence type="ECO:0000256" key="9">
    <source>
        <dbReference type="SAM" id="Phobius"/>
    </source>
</evidence>
<evidence type="ECO:0000256" key="4">
    <source>
        <dbReference type="ARBA" id="ARBA00022692"/>
    </source>
</evidence>
<keyword evidence="5 9" id="KW-1133">Transmembrane helix</keyword>
<name>A0A6A4LJH8_9ERIC</name>
<dbReference type="InterPro" id="IPR005150">
    <property type="entry name" value="Cellulose_synth"/>
</dbReference>
<dbReference type="GO" id="GO:0016020">
    <property type="term" value="C:membrane"/>
    <property type="evidence" value="ECO:0007669"/>
    <property type="project" value="InterPro"/>
</dbReference>
<accession>A0A6A4LJH8</accession>
<dbReference type="Pfam" id="PF03552">
    <property type="entry name" value="Cellulose_synt"/>
    <property type="match status" value="2"/>
</dbReference>
<evidence type="ECO:0000256" key="1">
    <source>
        <dbReference type="ARBA" id="ARBA00004127"/>
    </source>
</evidence>
<dbReference type="Proteomes" id="UP000428333">
    <property type="component" value="Linkage Group LG07"/>
</dbReference>
<proteinExistence type="predicted"/>
<evidence type="ECO:0008006" key="12">
    <source>
        <dbReference type="Google" id="ProtNLM"/>
    </source>
</evidence>
<dbReference type="GO" id="GO:0012505">
    <property type="term" value="C:endomembrane system"/>
    <property type="evidence" value="ECO:0007669"/>
    <property type="project" value="UniProtKB-SubCell"/>
</dbReference>
<feature type="binding site" evidence="8">
    <location>
        <position position="186"/>
    </location>
    <ligand>
        <name>Mn(2+)</name>
        <dbReference type="ChEBI" id="CHEBI:29035"/>
    </ligand>
</feature>